<dbReference type="PANTHER" id="PTHR43156:SF2">
    <property type="entry name" value="STAGE II SPORULATION PROTEIN E"/>
    <property type="match status" value="1"/>
</dbReference>
<protein>
    <submittedName>
        <fullName evidence="6">PAS domain-containing protein</fullName>
    </submittedName>
</protein>
<gene>
    <name evidence="6" type="ORF">I4I82_30050</name>
</gene>
<feature type="domain" description="PAC" evidence="3">
    <location>
        <begin position="582"/>
        <end position="633"/>
    </location>
</feature>
<evidence type="ECO:0000259" key="5">
    <source>
        <dbReference type="PROSITE" id="PS51746"/>
    </source>
</evidence>
<evidence type="ECO:0000259" key="4">
    <source>
        <dbReference type="PROSITE" id="PS50801"/>
    </source>
</evidence>
<evidence type="ECO:0000259" key="2">
    <source>
        <dbReference type="PROSITE" id="PS50112"/>
    </source>
</evidence>
<feature type="domain" description="STAS" evidence="4">
    <location>
        <begin position="1349"/>
        <end position="1440"/>
    </location>
</feature>
<dbReference type="Pfam" id="PF07228">
    <property type="entry name" value="SpoIIE"/>
    <property type="match status" value="1"/>
</dbReference>
<evidence type="ECO:0000256" key="1">
    <source>
        <dbReference type="ARBA" id="ARBA00022801"/>
    </source>
</evidence>
<dbReference type="Pfam" id="PF13185">
    <property type="entry name" value="GAF_2"/>
    <property type="match status" value="1"/>
</dbReference>
<dbReference type="SMART" id="SM00331">
    <property type="entry name" value="PP2C_SIG"/>
    <property type="match status" value="1"/>
</dbReference>
<dbReference type="SMART" id="SM00086">
    <property type="entry name" value="PAC"/>
    <property type="match status" value="4"/>
</dbReference>
<dbReference type="SMART" id="SM00065">
    <property type="entry name" value="GAF"/>
    <property type="match status" value="2"/>
</dbReference>
<dbReference type="InterPro" id="IPR013656">
    <property type="entry name" value="PAS_4"/>
</dbReference>
<dbReference type="InterPro" id="IPR000014">
    <property type="entry name" value="PAS"/>
</dbReference>
<dbReference type="CDD" id="cd16936">
    <property type="entry name" value="HATPase_RsbW-like"/>
    <property type="match status" value="1"/>
</dbReference>
<dbReference type="CDD" id="cd07043">
    <property type="entry name" value="STAS_anti-anti-sigma_factors"/>
    <property type="match status" value="1"/>
</dbReference>
<evidence type="ECO:0000313" key="6">
    <source>
        <dbReference type="EMBL" id="MBW0131888.1"/>
    </source>
</evidence>
<keyword evidence="1" id="KW-0378">Hydrolase</keyword>
<organism evidence="6 7">
    <name type="scientific">Pseudonocardia oceani</name>
    <dbReference type="NCBI Taxonomy" id="2792013"/>
    <lineage>
        <taxon>Bacteria</taxon>
        <taxon>Bacillati</taxon>
        <taxon>Actinomycetota</taxon>
        <taxon>Actinomycetes</taxon>
        <taxon>Pseudonocardiales</taxon>
        <taxon>Pseudonocardiaceae</taxon>
        <taxon>Pseudonocardia</taxon>
    </lineage>
</organism>
<evidence type="ECO:0000259" key="3">
    <source>
        <dbReference type="PROSITE" id="PS50113"/>
    </source>
</evidence>
<dbReference type="Proteomes" id="UP000694300">
    <property type="component" value="Unassembled WGS sequence"/>
</dbReference>
<sequence>MPTGDADAITWVSDATGARTVLSSAWRARTGADPASDLGGGWRRRVHAADLPEYLERTAAARAAGRGWTLVYRLRHADGTAHPVREHAVAADGRWAGVVLPQAGRGTGRDADVEAHDDAAAAFRLLTEHADDVIGRHSADGTWLWVSPSVERVAGYRPEDVVGRHPRDVVHPDDADALDAALAGLTDDVPAELTLRLRCADGTHRWFDLHARRVRDARTGAVEVHTSKRDVTDQLLAQDELSRFRGLADRAADLIGTADAEGVILYLNPAGREMLGFPAARDLDRMTMVDTVAPADRKRFGSVLAEVDHTGTWSGPMRLVDTAGIMIPVWLAAAAHRDPRGRIAFYTAVAQDLRERRGGEPALQAERERYRLLVAQAPVGIWVADRTGTTTFVNDHMTEIYGADATGVDGVGHVHPDDRDAVGREWSEAVRLGRPWRQEYRILGPGGAVRTVTSTARPLHEATGTVTGFLGTTTDVTDQRAAERERREAAGQQAARRVADAAAARLRAMVGGLTAIVWEAEWDADTRALRFTFVSDRAEELLGHPARRWIEDPGFWPGLIHAEDRETALAYTTRRTAGGFDHDLTYRAHAADGRTVWLHQVVHVARDAAGVPRAQGLTVDVTEQRRAERSSEVLAETGRMMAEAAPLEQKLDALVRLVAHDFGEAAAVSLCGPDGLLRRAAVAHHDDPDAERALLRMPPTALDPRAMALLEAGTPVVLRPGEGPEAHPALTVPLRIEDRFAGLLSFLELGAARHHDRADLVLAAELGRRTSLVLESERRRTREQQLQRLTADLATADTVDEAGRRMVDRLRDILGAQAVSMYRVDPEQGVLRVVHALGYAEGLLERYDTVRLVDGVPLAHVARTATPVWIHDRSEWERDYPHLAEVAAHSGRHAAAALPLLSGGGVVGAVGLSFATPRTFPPDERAFVLALAAQAAPALERAAAADERRVIAETLQTSLLPPTLPELELLSLAARYLPGAQGTRAGGDWYDVLPLDDGRVAVAVGDVVGQGAPAAAVMGQLRSALSAYLLEGHDPVSALGHLDRFAHRVPGAAGSTVTCFVLDPVDGSLTWARAGHPPPLVLGPDGPRLLEDATGTVLAVRGRPPYVAGTARLRPGDSIVLYTDGLVERRGEVVDDGLERLCTAGRTEHPFPPAELAEALLASGLDDGPTDDVALIVARLMPVPLLLDLPALGTELRTMRKAVERWMNEVGIDPDESYDLQLALGEAAANVAEHAYADTTGGRMRIGLARDGATRIAVSVCDDGRWRPPPEDRGHRGRGLELIREIGDDVRLDRTGGGTEIHFTVPAVPRRPVDVPAQVPSTVASTVPSTESQGPTRLRTLRTPEADRIAVLGDLDPVGAASVRPALLAAARTVGPGLVLDLRATTYLSSAGIALLVEVADAARSADRRIRLAVTPAGVVGRALVLSGADRLLDRVDEQR</sequence>
<feature type="domain" description="PAS" evidence="2">
    <location>
        <begin position="119"/>
        <end position="182"/>
    </location>
</feature>
<dbReference type="RefSeq" id="WP_218596292.1">
    <property type="nucleotide sequence ID" value="NZ_JADQDF010000001.1"/>
</dbReference>
<accession>A0ABS6UI39</accession>
<reference evidence="6 7" key="1">
    <citation type="submission" date="2020-11" db="EMBL/GenBank/DDBJ databases">
        <title>Pseudonocardia abyssalis sp. nov. and Pseudonocardia oceani sp. nov., description and phylogenomic analysis of two novel actinomycetes isolated from the deep Southern Ocean.</title>
        <authorList>
            <person name="Parra J."/>
        </authorList>
    </citation>
    <scope>NUCLEOTIDE SEQUENCE [LARGE SCALE GENOMIC DNA]</scope>
    <source>
        <strain evidence="7">KRD185</strain>
    </source>
</reference>
<proteinExistence type="predicted"/>
<keyword evidence="7" id="KW-1185">Reference proteome</keyword>
<dbReference type="CDD" id="cd00130">
    <property type="entry name" value="PAS"/>
    <property type="match status" value="5"/>
</dbReference>
<dbReference type="PANTHER" id="PTHR43156">
    <property type="entry name" value="STAGE II SPORULATION PROTEIN E-RELATED"/>
    <property type="match status" value="1"/>
</dbReference>
<dbReference type="Pfam" id="PF08448">
    <property type="entry name" value="PAS_4"/>
    <property type="match status" value="1"/>
</dbReference>
<dbReference type="SMART" id="SM00091">
    <property type="entry name" value="PAS"/>
    <property type="match status" value="4"/>
</dbReference>
<dbReference type="InterPro" id="IPR003018">
    <property type="entry name" value="GAF"/>
</dbReference>
<dbReference type="PROSITE" id="PS50801">
    <property type="entry name" value="STAS"/>
    <property type="match status" value="1"/>
</dbReference>
<dbReference type="InterPro" id="IPR001932">
    <property type="entry name" value="PPM-type_phosphatase-like_dom"/>
</dbReference>
<evidence type="ECO:0000313" key="7">
    <source>
        <dbReference type="Proteomes" id="UP000694300"/>
    </source>
</evidence>
<feature type="domain" description="PAC" evidence="3">
    <location>
        <begin position="436"/>
        <end position="488"/>
    </location>
</feature>
<feature type="domain" description="PAS" evidence="2">
    <location>
        <begin position="240"/>
        <end position="311"/>
    </location>
</feature>
<dbReference type="PROSITE" id="PS50113">
    <property type="entry name" value="PAC"/>
    <property type="match status" value="4"/>
</dbReference>
<feature type="domain" description="PPM-type phosphatase" evidence="5">
    <location>
        <begin position="971"/>
        <end position="1180"/>
    </location>
</feature>
<dbReference type="Pfam" id="PF13581">
    <property type="entry name" value="HATPase_c_2"/>
    <property type="match status" value="1"/>
</dbReference>
<dbReference type="InterPro" id="IPR052016">
    <property type="entry name" value="Bact_Sigma-Reg"/>
</dbReference>
<dbReference type="InterPro" id="IPR003594">
    <property type="entry name" value="HATPase_dom"/>
</dbReference>
<feature type="domain" description="PAS" evidence="2">
    <location>
        <begin position="366"/>
        <end position="402"/>
    </location>
</feature>
<feature type="domain" description="PAC" evidence="3">
    <location>
        <begin position="313"/>
        <end position="365"/>
    </location>
</feature>
<comment type="caution">
    <text evidence="6">The sequence shown here is derived from an EMBL/GenBank/DDBJ whole genome shotgun (WGS) entry which is preliminary data.</text>
</comment>
<name>A0ABS6UI39_9PSEU</name>
<dbReference type="EMBL" id="JADQDF010000001">
    <property type="protein sequence ID" value="MBW0131888.1"/>
    <property type="molecule type" value="Genomic_DNA"/>
</dbReference>
<dbReference type="InterPro" id="IPR000700">
    <property type="entry name" value="PAS-assoc_C"/>
</dbReference>
<dbReference type="InterPro" id="IPR013655">
    <property type="entry name" value="PAS_fold_3"/>
</dbReference>
<dbReference type="Pfam" id="PF08447">
    <property type="entry name" value="PAS_3"/>
    <property type="match status" value="4"/>
</dbReference>
<dbReference type="PROSITE" id="PS50112">
    <property type="entry name" value="PAS"/>
    <property type="match status" value="3"/>
</dbReference>
<dbReference type="InterPro" id="IPR001610">
    <property type="entry name" value="PAC"/>
</dbReference>
<feature type="domain" description="PAC" evidence="3">
    <location>
        <begin position="191"/>
        <end position="243"/>
    </location>
</feature>
<dbReference type="InterPro" id="IPR002645">
    <property type="entry name" value="STAS_dom"/>
</dbReference>
<dbReference type="PROSITE" id="PS51746">
    <property type="entry name" value="PPM_2"/>
    <property type="match status" value="1"/>
</dbReference>
<dbReference type="NCBIfam" id="TIGR00229">
    <property type="entry name" value="sensory_box"/>
    <property type="match status" value="4"/>
</dbReference>